<protein>
    <submittedName>
        <fullName evidence="1">Uncharacterized protein</fullName>
    </submittedName>
</protein>
<name>A0A0W0X3U9_9GAMM</name>
<gene>
    <name evidence="1" type="ORF">Lnau_0052</name>
</gene>
<evidence type="ECO:0000313" key="1">
    <source>
        <dbReference type="EMBL" id="KTD39285.1"/>
    </source>
</evidence>
<dbReference type="OrthoDB" id="5646071at2"/>
<reference evidence="1 2" key="1">
    <citation type="submission" date="2015-11" db="EMBL/GenBank/DDBJ databases">
        <title>Genomic analysis of 38 Legionella species identifies large and diverse effector repertoires.</title>
        <authorList>
            <person name="Burstein D."/>
            <person name="Amaro F."/>
            <person name="Zusman T."/>
            <person name="Lifshitz Z."/>
            <person name="Cohen O."/>
            <person name="Gilbert J.A."/>
            <person name="Pupko T."/>
            <person name="Shuman H.A."/>
            <person name="Segal G."/>
        </authorList>
    </citation>
    <scope>NUCLEOTIDE SEQUENCE [LARGE SCALE GENOMIC DNA]</scope>
    <source>
        <strain evidence="1 2">ATCC 49506</strain>
    </source>
</reference>
<dbReference type="AlphaFoldDB" id="A0A0W0X3U9"/>
<evidence type="ECO:0000313" key="2">
    <source>
        <dbReference type="Proteomes" id="UP000054725"/>
    </source>
</evidence>
<proteinExistence type="predicted"/>
<dbReference type="PATRIC" id="fig|45070.6.peg.53"/>
<keyword evidence="2" id="KW-1185">Reference proteome</keyword>
<dbReference type="Proteomes" id="UP000054725">
    <property type="component" value="Unassembled WGS sequence"/>
</dbReference>
<dbReference type="RefSeq" id="WP_058503142.1">
    <property type="nucleotide sequence ID" value="NZ_CAAAIF010000002.1"/>
</dbReference>
<dbReference type="EMBL" id="LNYO01000001">
    <property type="protein sequence ID" value="KTD39285.1"/>
    <property type="molecule type" value="Genomic_DNA"/>
</dbReference>
<sequence>MLFSIQDIINYSVNIEQQCGQTIPARFYDEQWEENESYLSVQAEALTKNQTQQNLQYYAQAIHLAATFLKDNPADKSKLEILSQHIEALHQQALSLLPRAVLQLPQEIDNQTLSEKKRQLEEISINFKQKLNQLAHITSDEYPATAATTAFLTSPEFLALKNYKIVLENDKSNHRFFGVNFKVKKKSQGLALLIETFEKQKTLDGINNVMKTFYNTKNESKSLYDFLNTAQGFFTWIAQDFFFWLFEAKTTTVGLIDSLDGYLQTLNKNDIEVELASVVTSNPT</sequence>
<organism evidence="1 2">
    <name type="scientific">Legionella nautarum</name>
    <dbReference type="NCBI Taxonomy" id="45070"/>
    <lineage>
        <taxon>Bacteria</taxon>
        <taxon>Pseudomonadati</taxon>
        <taxon>Pseudomonadota</taxon>
        <taxon>Gammaproteobacteria</taxon>
        <taxon>Legionellales</taxon>
        <taxon>Legionellaceae</taxon>
        <taxon>Legionella</taxon>
    </lineage>
</organism>
<comment type="caution">
    <text evidence="1">The sequence shown here is derived from an EMBL/GenBank/DDBJ whole genome shotgun (WGS) entry which is preliminary data.</text>
</comment>
<accession>A0A0W0X3U9</accession>